<organism evidence="1 2">
    <name type="scientific">Dreissena polymorpha</name>
    <name type="common">Zebra mussel</name>
    <name type="synonym">Mytilus polymorpha</name>
    <dbReference type="NCBI Taxonomy" id="45954"/>
    <lineage>
        <taxon>Eukaryota</taxon>
        <taxon>Metazoa</taxon>
        <taxon>Spiralia</taxon>
        <taxon>Lophotrochozoa</taxon>
        <taxon>Mollusca</taxon>
        <taxon>Bivalvia</taxon>
        <taxon>Autobranchia</taxon>
        <taxon>Heteroconchia</taxon>
        <taxon>Euheterodonta</taxon>
        <taxon>Imparidentia</taxon>
        <taxon>Neoheterodontei</taxon>
        <taxon>Myida</taxon>
        <taxon>Dreissenoidea</taxon>
        <taxon>Dreissenidae</taxon>
        <taxon>Dreissena</taxon>
    </lineage>
</organism>
<reference evidence="1" key="1">
    <citation type="journal article" date="2019" name="bioRxiv">
        <title>The Genome of the Zebra Mussel, Dreissena polymorpha: A Resource for Invasive Species Research.</title>
        <authorList>
            <person name="McCartney M.A."/>
            <person name="Auch B."/>
            <person name="Kono T."/>
            <person name="Mallez S."/>
            <person name="Zhang Y."/>
            <person name="Obille A."/>
            <person name="Becker A."/>
            <person name="Abrahante J.E."/>
            <person name="Garbe J."/>
            <person name="Badalamenti J.P."/>
            <person name="Herman A."/>
            <person name="Mangelson H."/>
            <person name="Liachko I."/>
            <person name="Sullivan S."/>
            <person name="Sone E.D."/>
            <person name="Koren S."/>
            <person name="Silverstein K.A.T."/>
            <person name="Beckman K.B."/>
            <person name="Gohl D.M."/>
        </authorList>
    </citation>
    <scope>NUCLEOTIDE SEQUENCE</scope>
    <source>
        <strain evidence="1">Duluth1</strain>
        <tissue evidence="1">Whole animal</tissue>
    </source>
</reference>
<comment type="caution">
    <text evidence="1">The sequence shown here is derived from an EMBL/GenBank/DDBJ whole genome shotgun (WGS) entry which is preliminary data.</text>
</comment>
<protein>
    <submittedName>
        <fullName evidence="1">Uncharacterized protein</fullName>
    </submittedName>
</protein>
<evidence type="ECO:0000313" key="2">
    <source>
        <dbReference type="Proteomes" id="UP000828390"/>
    </source>
</evidence>
<keyword evidence="2" id="KW-1185">Reference proteome</keyword>
<evidence type="ECO:0000313" key="1">
    <source>
        <dbReference type="EMBL" id="KAH3874979.1"/>
    </source>
</evidence>
<sequence length="104" mass="11484">MALYEKEVQLLDARLDLKGGVVPRLGELHTVMARLRALGTSIENSGIDDAWIEADVYGYATPDRSSSAPTTREPFGHTSILTWLYMNLPCNNSSQRSPNLNSFA</sequence>
<dbReference type="EMBL" id="JAIWYP010000002">
    <property type="protein sequence ID" value="KAH3874979.1"/>
    <property type="molecule type" value="Genomic_DNA"/>
</dbReference>
<name>A0A9D4RNG7_DREPO</name>
<gene>
    <name evidence="1" type="ORF">DPMN_038237</name>
</gene>
<reference evidence="1" key="2">
    <citation type="submission" date="2020-11" db="EMBL/GenBank/DDBJ databases">
        <authorList>
            <person name="McCartney M.A."/>
            <person name="Auch B."/>
            <person name="Kono T."/>
            <person name="Mallez S."/>
            <person name="Becker A."/>
            <person name="Gohl D.M."/>
            <person name="Silverstein K.A.T."/>
            <person name="Koren S."/>
            <person name="Bechman K.B."/>
            <person name="Herman A."/>
            <person name="Abrahante J.E."/>
            <person name="Garbe J."/>
        </authorList>
    </citation>
    <scope>NUCLEOTIDE SEQUENCE</scope>
    <source>
        <strain evidence="1">Duluth1</strain>
        <tissue evidence="1">Whole animal</tissue>
    </source>
</reference>
<accession>A0A9D4RNG7</accession>
<dbReference type="AlphaFoldDB" id="A0A9D4RNG7"/>
<proteinExistence type="predicted"/>
<dbReference type="Proteomes" id="UP000828390">
    <property type="component" value="Unassembled WGS sequence"/>
</dbReference>